<evidence type="ECO:0000313" key="1">
    <source>
        <dbReference type="EMBL" id="WEX91552.1"/>
    </source>
</evidence>
<name>A0ABY8DMJ8_9HYPH</name>
<protein>
    <submittedName>
        <fullName evidence="1">Uncharacterized protein</fullName>
    </submittedName>
</protein>
<proteinExistence type="predicted"/>
<dbReference type="Proteomes" id="UP001229355">
    <property type="component" value="Plasmid unnamed"/>
</dbReference>
<keyword evidence="1" id="KW-0614">Plasmid</keyword>
<dbReference type="RefSeq" id="WP_280663512.1">
    <property type="nucleotide sequence ID" value="NZ_CP120375.1"/>
</dbReference>
<reference evidence="1 2" key="1">
    <citation type="submission" date="2023-03" db="EMBL/GenBank/DDBJ databases">
        <authorList>
            <person name="Kaur S."/>
            <person name="Espinosa-Saiz D."/>
            <person name="Velazquez E."/>
            <person name="Menendez E."/>
            <person name="diCenzo G.C."/>
        </authorList>
    </citation>
    <scope>NUCLEOTIDE SEQUENCE [LARGE SCALE GENOMIC DNA]</scope>
    <source>
        <strain evidence="1 2">LMG 24692</strain>
        <plasmid evidence="1 2">unnamed</plasmid>
    </source>
</reference>
<sequence length="84" mass="9225">MPARVFWSRVPAAYVTRSARDIGTQFEEAGIQFLGARIVERGAFNFGETLGKLADDQVPSLENARANAATFVAEVIALLKELRQ</sequence>
<dbReference type="EMBL" id="CP120375">
    <property type="protein sequence ID" value="WEX91552.1"/>
    <property type="molecule type" value="Genomic_DNA"/>
</dbReference>
<accession>A0ABY8DMJ8</accession>
<keyword evidence="2" id="KW-1185">Reference proteome</keyword>
<organism evidence="1 2">
    <name type="scientific">Sinorhizobium garamanticum</name>
    <dbReference type="NCBI Taxonomy" id="680247"/>
    <lineage>
        <taxon>Bacteria</taxon>
        <taxon>Pseudomonadati</taxon>
        <taxon>Pseudomonadota</taxon>
        <taxon>Alphaproteobacteria</taxon>
        <taxon>Hyphomicrobiales</taxon>
        <taxon>Rhizobiaceae</taxon>
        <taxon>Sinorhizobium/Ensifer group</taxon>
        <taxon>Sinorhizobium</taxon>
    </lineage>
</organism>
<evidence type="ECO:0000313" key="2">
    <source>
        <dbReference type="Proteomes" id="UP001229355"/>
    </source>
</evidence>
<gene>
    <name evidence="1" type="ORF">PZN02_006378</name>
</gene>
<geneLocation type="plasmid" evidence="1 2">
    <name>unnamed</name>
</geneLocation>